<keyword evidence="12" id="KW-1185">Reference proteome</keyword>
<dbReference type="GO" id="GO:0005819">
    <property type="term" value="C:spindle"/>
    <property type="evidence" value="ECO:0007669"/>
    <property type="project" value="UniProtKB-SubCell"/>
</dbReference>
<dbReference type="Ensembl" id="ENSDCDT00010002387.1">
    <property type="protein sequence ID" value="ENSDCDP00010002294.1"/>
    <property type="gene ID" value="ENSDCDG00010001128.1"/>
</dbReference>
<protein>
    <recommendedName>
        <fullName evidence="13">HAUS augmin-like complex subunit 1</fullName>
    </recommendedName>
</protein>
<keyword evidence="3" id="KW-0963">Cytoplasm</keyword>
<evidence type="ECO:0000256" key="8">
    <source>
        <dbReference type="ARBA" id="ARBA00023212"/>
    </source>
</evidence>
<feature type="coiled-coil region" evidence="10">
    <location>
        <begin position="116"/>
        <end position="143"/>
    </location>
</feature>
<dbReference type="GO" id="GO:0007098">
    <property type="term" value="P:centrosome cycle"/>
    <property type="evidence" value="ECO:0007669"/>
    <property type="project" value="TreeGrafter"/>
</dbReference>
<dbReference type="GO" id="GO:0005874">
    <property type="term" value="C:microtubule"/>
    <property type="evidence" value="ECO:0007669"/>
    <property type="project" value="UniProtKB-KW"/>
</dbReference>
<evidence type="ECO:0000256" key="9">
    <source>
        <dbReference type="ARBA" id="ARBA00023306"/>
    </source>
</evidence>
<name>A0AAY4A0K5_9TELE</name>
<comment type="subcellular location">
    <subcellularLocation>
        <location evidence="1">Cytoplasm</location>
        <location evidence="1">Cytoskeleton</location>
        <location evidence="1">Spindle</location>
    </subcellularLocation>
</comment>
<evidence type="ECO:0000313" key="12">
    <source>
        <dbReference type="Proteomes" id="UP000694580"/>
    </source>
</evidence>
<dbReference type="Proteomes" id="UP000694580">
    <property type="component" value="Chromosome 3"/>
</dbReference>
<evidence type="ECO:0000256" key="6">
    <source>
        <dbReference type="ARBA" id="ARBA00022776"/>
    </source>
</evidence>
<dbReference type="GO" id="GO:0005829">
    <property type="term" value="C:cytosol"/>
    <property type="evidence" value="ECO:0007669"/>
    <property type="project" value="TreeGrafter"/>
</dbReference>
<keyword evidence="9" id="KW-0131">Cell cycle</keyword>
<proteinExistence type="inferred from homology"/>
<evidence type="ECO:0000256" key="7">
    <source>
        <dbReference type="ARBA" id="ARBA00023054"/>
    </source>
</evidence>
<evidence type="ECO:0000256" key="3">
    <source>
        <dbReference type="ARBA" id="ARBA00022490"/>
    </source>
</evidence>
<evidence type="ECO:0000256" key="4">
    <source>
        <dbReference type="ARBA" id="ARBA00022618"/>
    </source>
</evidence>
<dbReference type="GeneTree" id="ENSGT00390000006029"/>
<organism evidence="11 12">
    <name type="scientific">Denticeps clupeoides</name>
    <name type="common">denticle herring</name>
    <dbReference type="NCBI Taxonomy" id="299321"/>
    <lineage>
        <taxon>Eukaryota</taxon>
        <taxon>Metazoa</taxon>
        <taxon>Chordata</taxon>
        <taxon>Craniata</taxon>
        <taxon>Vertebrata</taxon>
        <taxon>Euteleostomi</taxon>
        <taxon>Actinopterygii</taxon>
        <taxon>Neopterygii</taxon>
        <taxon>Teleostei</taxon>
        <taxon>Clupei</taxon>
        <taxon>Clupeiformes</taxon>
        <taxon>Denticipitoidei</taxon>
        <taxon>Denticipitidae</taxon>
        <taxon>Denticeps</taxon>
    </lineage>
</organism>
<reference evidence="11" key="2">
    <citation type="submission" date="2025-08" db="UniProtKB">
        <authorList>
            <consortium name="Ensembl"/>
        </authorList>
    </citation>
    <scope>IDENTIFICATION</scope>
</reference>
<accession>A0AAY4A0K5</accession>
<gene>
    <name evidence="11" type="primary">HAUS1</name>
</gene>
<sequence>MCEKNRKVSAWLSAVFGDQPVPEFEVNTRTIALLHQLAESSEARSREASLLMDDLRQKAVEYQADGAYHQDLLFQAVGLSSGSVSKTTSELLSAVEGVATALRVRDTAFGSFVPAINKLTSELSEAEKKDRKLNRDLNTLRKKMASTLVLRKNLQEDVNKTRQTQEVERAKADERLLNMEFVKNKSRDLTYRNKKAEEQLASRQMSTSLSHKAILELSERVSTLKQELQPLTKKLEPYADLSPSPSLAQVKIEEAKRELVSVSRFCQ</sequence>
<keyword evidence="8" id="KW-0206">Cytoskeleton</keyword>
<dbReference type="PANTHER" id="PTHR31570">
    <property type="entry name" value="HAUS AUGMIN-LIKE COMPLEX SUBUNIT 1"/>
    <property type="match status" value="1"/>
</dbReference>
<dbReference type="GO" id="GO:0051225">
    <property type="term" value="P:spindle assembly"/>
    <property type="evidence" value="ECO:0007669"/>
    <property type="project" value="InterPro"/>
</dbReference>
<dbReference type="PRINTS" id="PR02087">
    <property type="entry name" value="HAUSAUGMINL1"/>
</dbReference>
<dbReference type="GO" id="GO:0051301">
    <property type="term" value="P:cell division"/>
    <property type="evidence" value="ECO:0007669"/>
    <property type="project" value="UniProtKB-KW"/>
</dbReference>
<evidence type="ECO:0000256" key="10">
    <source>
        <dbReference type="SAM" id="Coils"/>
    </source>
</evidence>
<dbReference type="AlphaFoldDB" id="A0AAY4A0K5"/>
<evidence type="ECO:0000256" key="1">
    <source>
        <dbReference type="ARBA" id="ARBA00004186"/>
    </source>
</evidence>
<dbReference type="GO" id="GO:0070652">
    <property type="term" value="C:HAUS complex"/>
    <property type="evidence" value="ECO:0007669"/>
    <property type="project" value="InterPro"/>
</dbReference>
<dbReference type="PANTHER" id="PTHR31570:SF1">
    <property type="entry name" value="HAUS AUGMIN-LIKE COMPLEX SUBUNIT 1"/>
    <property type="match status" value="1"/>
</dbReference>
<evidence type="ECO:0000256" key="2">
    <source>
        <dbReference type="ARBA" id="ARBA00005479"/>
    </source>
</evidence>
<evidence type="ECO:0008006" key="13">
    <source>
        <dbReference type="Google" id="ProtNLM"/>
    </source>
</evidence>
<evidence type="ECO:0000313" key="11">
    <source>
        <dbReference type="Ensembl" id="ENSDCDP00010002294.1"/>
    </source>
</evidence>
<comment type="similarity">
    <text evidence="2">Belongs to the HAUS1 family.</text>
</comment>
<keyword evidence="4" id="KW-0132">Cell division</keyword>
<keyword evidence="7 10" id="KW-0175">Coiled coil</keyword>
<dbReference type="InterPro" id="IPR026243">
    <property type="entry name" value="HAUS1"/>
</dbReference>
<dbReference type="Pfam" id="PF25762">
    <property type="entry name" value="HAUS1"/>
    <property type="match status" value="1"/>
</dbReference>
<reference evidence="11 12" key="1">
    <citation type="submission" date="2020-06" db="EMBL/GenBank/DDBJ databases">
        <authorList>
            <consortium name="Wellcome Sanger Institute Data Sharing"/>
        </authorList>
    </citation>
    <scope>NUCLEOTIDE SEQUENCE [LARGE SCALE GENOMIC DNA]</scope>
</reference>
<evidence type="ECO:0000256" key="5">
    <source>
        <dbReference type="ARBA" id="ARBA00022701"/>
    </source>
</evidence>
<reference evidence="11" key="3">
    <citation type="submission" date="2025-09" db="UniProtKB">
        <authorList>
            <consortium name="Ensembl"/>
        </authorList>
    </citation>
    <scope>IDENTIFICATION</scope>
</reference>
<keyword evidence="6" id="KW-0498">Mitosis</keyword>
<keyword evidence="5" id="KW-0493">Microtubule</keyword>